<proteinExistence type="predicted"/>
<organism evidence="1 2">
    <name type="scientific">Candidatus Gottesmanbacteria bacterium GW2011_GWC2_39_8</name>
    <dbReference type="NCBI Taxonomy" id="1618450"/>
    <lineage>
        <taxon>Bacteria</taxon>
        <taxon>Candidatus Gottesmaniibacteriota</taxon>
    </lineage>
</organism>
<protein>
    <submittedName>
        <fullName evidence="1">Uncharacterized protein</fullName>
    </submittedName>
</protein>
<sequence>MKTIVTHFTPDLDAIGAVWLLKRFLKGWDEAEVKYTAAGTTLNDEPVDSDADVLHVDTGFGFFDHHQLAEDTCATKLVFEHLRESQKSKVKSQKEGMKNFNEEALERLVEVVNGVDHFQEVYFPNPNADFYDFGLVAELDGWKLMYGDDYDKYVEHALI</sequence>
<feature type="non-terminal residue" evidence="1">
    <location>
        <position position="159"/>
    </location>
</feature>
<dbReference type="EMBL" id="LBXN01000071">
    <property type="protein sequence ID" value="KKR31396.1"/>
    <property type="molecule type" value="Genomic_DNA"/>
</dbReference>
<dbReference type="InterPro" id="IPR038763">
    <property type="entry name" value="DHH_sf"/>
</dbReference>
<comment type="caution">
    <text evidence="1">The sequence shown here is derived from an EMBL/GenBank/DDBJ whole genome shotgun (WGS) entry which is preliminary data.</text>
</comment>
<name>A0A0G0Q200_9BACT</name>
<gene>
    <name evidence="1" type="ORF">UT63_C0071G0001</name>
</gene>
<dbReference type="SUPFAM" id="SSF64182">
    <property type="entry name" value="DHH phosphoesterases"/>
    <property type="match status" value="1"/>
</dbReference>
<reference evidence="1 2" key="1">
    <citation type="journal article" date="2015" name="Nature">
        <title>rRNA introns, odd ribosomes, and small enigmatic genomes across a large radiation of phyla.</title>
        <authorList>
            <person name="Brown C.T."/>
            <person name="Hug L.A."/>
            <person name="Thomas B.C."/>
            <person name="Sharon I."/>
            <person name="Castelle C.J."/>
            <person name="Singh A."/>
            <person name="Wilkins M.J."/>
            <person name="Williams K.H."/>
            <person name="Banfield J.F."/>
        </authorList>
    </citation>
    <scope>NUCLEOTIDE SEQUENCE [LARGE SCALE GENOMIC DNA]</scope>
</reference>
<accession>A0A0G0Q200</accession>
<evidence type="ECO:0000313" key="1">
    <source>
        <dbReference type="EMBL" id="KKR31396.1"/>
    </source>
</evidence>
<dbReference type="PATRIC" id="fig|1618450.3.peg.1278"/>
<dbReference type="Proteomes" id="UP000034539">
    <property type="component" value="Unassembled WGS sequence"/>
</dbReference>
<evidence type="ECO:0000313" key="2">
    <source>
        <dbReference type="Proteomes" id="UP000034539"/>
    </source>
</evidence>
<dbReference type="AlphaFoldDB" id="A0A0G0Q200"/>